<evidence type="ECO:0000256" key="1">
    <source>
        <dbReference type="ARBA" id="ARBA00004123"/>
    </source>
</evidence>
<evidence type="ECO:0000313" key="12">
    <source>
        <dbReference type="EMBL" id="VDD78578.1"/>
    </source>
</evidence>
<feature type="region of interest" description="Disordered" evidence="10">
    <location>
        <begin position="345"/>
        <end position="397"/>
    </location>
</feature>
<evidence type="ECO:0000313" key="13">
    <source>
        <dbReference type="Proteomes" id="UP000267029"/>
    </source>
</evidence>
<protein>
    <recommendedName>
        <fullName evidence="11">PHD-type domain-containing protein</fullName>
    </recommendedName>
</protein>
<dbReference type="Proteomes" id="UP000267029">
    <property type="component" value="Unassembled WGS sequence"/>
</dbReference>
<evidence type="ECO:0000256" key="7">
    <source>
        <dbReference type="ARBA" id="ARBA00023163"/>
    </source>
</evidence>
<keyword evidence="4 9" id="KW-0863">Zinc-finger</keyword>
<dbReference type="EMBL" id="UXSR01001888">
    <property type="protein sequence ID" value="VDD78578.1"/>
    <property type="molecule type" value="Genomic_DNA"/>
</dbReference>
<dbReference type="InterPro" id="IPR011011">
    <property type="entry name" value="Znf_FYVE_PHD"/>
</dbReference>
<dbReference type="Gene3D" id="3.30.40.10">
    <property type="entry name" value="Zinc/RING finger domain, C3HC4 (zinc finger)"/>
    <property type="match status" value="2"/>
</dbReference>
<feature type="region of interest" description="Disordered" evidence="10">
    <location>
        <begin position="237"/>
        <end position="258"/>
    </location>
</feature>
<dbReference type="AlphaFoldDB" id="A0A3P6HJ44"/>
<comment type="subcellular location">
    <subcellularLocation>
        <location evidence="1">Nucleus</location>
    </subcellularLocation>
</comment>
<organism evidence="12 13">
    <name type="scientific">Mesocestoides corti</name>
    <name type="common">Flatworm</name>
    <dbReference type="NCBI Taxonomy" id="53468"/>
    <lineage>
        <taxon>Eukaryota</taxon>
        <taxon>Metazoa</taxon>
        <taxon>Spiralia</taxon>
        <taxon>Lophotrochozoa</taxon>
        <taxon>Platyhelminthes</taxon>
        <taxon>Cestoda</taxon>
        <taxon>Eucestoda</taxon>
        <taxon>Cyclophyllidea</taxon>
        <taxon>Mesocestoididae</taxon>
        <taxon>Mesocestoides</taxon>
    </lineage>
</organism>
<dbReference type="GO" id="GO:0008270">
    <property type="term" value="F:zinc ion binding"/>
    <property type="evidence" value="ECO:0007669"/>
    <property type="project" value="UniProtKB-KW"/>
</dbReference>
<name>A0A3P6HJ44_MESCO</name>
<sequence length="397" mass="42207">MEQDMCLACGSFGDPESLIACAQCGQCFHAFCAQVNRISRTMREKGWRCLDCIICESCGQGTDENLLLLCDDCDISYHTFCLKPPLTEVPKGGWKCTNCVSCLQCGNRSPGVNGQWYANYTQCAPCASLSVCPVCTLCYRDGELLVKCATCARWSHAGCDQLRTEEELDFVVDLGYNCALCREHGAPYGHGHQQLLAFRAQNGSSVPFPATWRSGEGVDNLFADKLPSCPSLLGFGSAGSSSARSDDEHDSPEPRHFFMDGVVLNRAGLNTIRRAMLKGQPKRPPVVPRQKNSQTSSTPTPDAHSAVDTAPPSVYTPADEDASQHSGADADSEFTSAIYGEMAKSPRSIISEEDVAHGGGATGDSSSTTNGGGSANVVPMDTSNPLTSSVPASSASA</sequence>
<dbReference type="InterPro" id="IPR013083">
    <property type="entry name" value="Znf_RING/FYVE/PHD"/>
</dbReference>
<keyword evidence="2" id="KW-0479">Metal-binding</keyword>
<keyword evidence="3" id="KW-0677">Repeat</keyword>
<dbReference type="PROSITE" id="PS01359">
    <property type="entry name" value="ZF_PHD_1"/>
    <property type="match status" value="2"/>
</dbReference>
<dbReference type="PANTHER" id="PTHR45888:SF6">
    <property type="entry name" value="HL01030P-RELATED"/>
    <property type="match status" value="1"/>
</dbReference>
<feature type="non-terminal residue" evidence="12">
    <location>
        <position position="397"/>
    </location>
</feature>
<keyword evidence="7" id="KW-0804">Transcription</keyword>
<reference evidence="12 13" key="1">
    <citation type="submission" date="2018-10" db="EMBL/GenBank/DDBJ databases">
        <authorList>
            <consortium name="Pathogen Informatics"/>
        </authorList>
    </citation>
    <scope>NUCLEOTIDE SEQUENCE [LARGE SCALE GENOMIC DNA]</scope>
</reference>
<keyword evidence="6" id="KW-0805">Transcription regulation</keyword>
<evidence type="ECO:0000256" key="5">
    <source>
        <dbReference type="ARBA" id="ARBA00022833"/>
    </source>
</evidence>
<evidence type="ECO:0000256" key="3">
    <source>
        <dbReference type="ARBA" id="ARBA00022737"/>
    </source>
</evidence>
<dbReference type="SUPFAM" id="SSF57903">
    <property type="entry name" value="FYVE/PHD zinc finger"/>
    <property type="match status" value="3"/>
</dbReference>
<feature type="compositionally biased region" description="Basic and acidic residues" evidence="10">
    <location>
        <begin position="244"/>
        <end position="258"/>
    </location>
</feature>
<evidence type="ECO:0000256" key="9">
    <source>
        <dbReference type="PROSITE-ProRule" id="PRU00146"/>
    </source>
</evidence>
<dbReference type="GO" id="GO:0044666">
    <property type="term" value="C:MLL3/4 complex"/>
    <property type="evidence" value="ECO:0007669"/>
    <property type="project" value="TreeGrafter"/>
</dbReference>
<proteinExistence type="predicted"/>
<dbReference type="InterPro" id="IPR001965">
    <property type="entry name" value="Znf_PHD"/>
</dbReference>
<dbReference type="GO" id="GO:0003713">
    <property type="term" value="F:transcription coactivator activity"/>
    <property type="evidence" value="ECO:0007669"/>
    <property type="project" value="TreeGrafter"/>
</dbReference>
<accession>A0A3P6HJ44</accession>
<evidence type="ECO:0000259" key="11">
    <source>
        <dbReference type="PROSITE" id="PS50016"/>
    </source>
</evidence>
<evidence type="ECO:0000256" key="10">
    <source>
        <dbReference type="SAM" id="MobiDB-lite"/>
    </source>
</evidence>
<evidence type="ECO:0000256" key="8">
    <source>
        <dbReference type="ARBA" id="ARBA00023242"/>
    </source>
</evidence>
<dbReference type="PROSITE" id="PS50016">
    <property type="entry name" value="ZF_PHD_2"/>
    <property type="match status" value="2"/>
</dbReference>
<feature type="domain" description="PHD-type" evidence="11">
    <location>
        <begin position="52"/>
        <end position="102"/>
    </location>
</feature>
<dbReference type="STRING" id="53468.A0A3P6HJ44"/>
<dbReference type="GO" id="GO:0045944">
    <property type="term" value="P:positive regulation of transcription by RNA polymerase II"/>
    <property type="evidence" value="ECO:0007669"/>
    <property type="project" value="TreeGrafter"/>
</dbReference>
<dbReference type="InterPro" id="IPR019786">
    <property type="entry name" value="Zinc_finger_PHD-type_CS"/>
</dbReference>
<dbReference type="InterPro" id="IPR019787">
    <property type="entry name" value="Znf_PHD-finger"/>
</dbReference>
<keyword evidence="5" id="KW-0862">Zinc</keyword>
<dbReference type="Pfam" id="PF00628">
    <property type="entry name" value="PHD"/>
    <property type="match status" value="2"/>
</dbReference>
<evidence type="ECO:0000256" key="4">
    <source>
        <dbReference type="ARBA" id="ARBA00022771"/>
    </source>
</evidence>
<keyword evidence="13" id="KW-1185">Reference proteome</keyword>
<evidence type="ECO:0000256" key="2">
    <source>
        <dbReference type="ARBA" id="ARBA00022723"/>
    </source>
</evidence>
<feature type="compositionally biased region" description="Polar residues" evidence="10">
    <location>
        <begin position="290"/>
        <end position="300"/>
    </location>
</feature>
<dbReference type="GO" id="GO:0042800">
    <property type="term" value="F:histone H3K4 methyltransferase activity"/>
    <property type="evidence" value="ECO:0007669"/>
    <property type="project" value="TreeGrafter"/>
</dbReference>
<dbReference type="PANTHER" id="PTHR45888">
    <property type="entry name" value="HL01030P-RELATED"/>
    <property type="match status" value="1"/>
</dbReference>
<evidence type="ECO:0000256" key="6">
    <source>
        <dbReference type="ARBA" id="ARBA00023015"/>
    </source>
</evidence>
<feature type="domain" description="PHD-type" evidence="11">
    <location>
        <begin position="3"/>
        <end position="55"/>
    </location>
</feature>
<keyword evidence="8" id="KW-0539">Nucleus</keyword>
<feature type="compositionally biased region" description="Polar residues" evidence="10">
    <location>
        <begin position="381"/>
        <end position="397"/>
    </location>
</feature>
<dbReference type="OrthoDB" id="308383at2759"/>
<gene>
    <name evidence="12" type="ORF">MCOS_LOCUS4581</name>
</gene>
<feature type="region of interest" description="Disordered" evidence="10">
    <location>
        <begin position="276"/>
        <end position="329"/>
    </location>
</feature>
<dbReference type="SMART" id="SM00249">
    <property type="entry name" value="PHD"/>
    <property type="match status" value="3"/>
</dbReference>